<evidence type="ECO:0000256" key="1">
    <source>
        <dbReference type="SAM" id="MobiDB-lite"/>
    </source>
</evidence>
<protein>
    <submittedName>
        <fullName evidence="2">Uncharacterized protein</fullName>
    </submittedName>
</protein>
<keyword evidence="3" id="KW-1185">Reference proteome</keyword>
<name>A0A1Y1VDR8_9FUNG</name>
<evidence type="ECO:0000313" key="3">
    <source>
        <dbReference type="Proteomes" id="UP000193719"/>
    </source>
</evidence>
<proteinExistence type="predicted"/>
<feature type="compositionally biased region" description="Basic and acidic residues" evidence="1">
    <location>
        <begin position="292"/>
        <end position="301"/>
    </location>
</feature>
<dbReference type="AlphaFoldDB" id="A0A1Y1VDR8"/>
<organism evidence="2 3">
    <name type="scientific">Piromyces finnis</name>
    <dbReference type="NCBI Taxonomy" id="1754191"/>
    <lineage>
        <taxon>Eukaryota</taxon>
        <taxon>Fungi</taxon>
        <taxon>Fungi incertae sedis</taxon>
        <taxon>Chytridiomycota</taxon>
        <taxon>Chytridiomycota incertae sedis</taxon>
        <taxon>Neocallimastigomycetes</taxon>
        <taxon>Neocallimastigales</taxon>
        <taxon>Neocallimastigaceae</taxon>
        <taxon>Piromyces</taxon>
    </lineage>
</organism>
<dbReference type="EMBL" id="MCFH01000014">
    <property type="protein sequence ID" value="ORX52924.1"/>
    <property type="molecule type" value="Genomic_DNA"/>
</dbReference>
<reference evidence="2 3" key="1">
    <citation type="submission" date="2016-08" db="EMBL/GenBank/DDBJ databases">
        <title>Genomes of anaerobic fungi encode conserved fungal cellulosomes for biomass hydrolysis.</title>
        <authorList>
            <consortium name="DOE Joint Genome Institute"/>
            <person name="Haitjema C.H."/>
            <person name="Gilmore S.P."/>
            <person name="Henske J.K."/>
            <person name="Solomon K.V."/>
            <person name="De Groot R."/>
            <person name="Kuo A."/>
            <person name="Mondo S.J."/>
            <person name="Salamov A.A."/>
            <person name="Labutti K."/>
            <person name="Zhao Z."/>
            <person name="Chiniquy J."/>
            <person name="Barry K."/>
            <person name="Brewer H.M."/>
            <person name="Purvine S.O."/>
            <person name="Wright A.T."/>
            <person name="Boxma B."/>
            <person name="Van Alen T."/>
            <person name="Hackstein J.H."/>
            <person name="Baker S.E."/>
            <person name="Grigoriev I.V."/>
            <person name="O'Malley M.A."/>
        </authorList>
    </citation>
    <scope>NUCLEOTIDE SEQUENCE [LARGE SCALE GENOMIC DNA]</scope>
    <source>
        <strain evidence="3">finn</strain>
    </source>
</reference>
<sequence length="570" mass="64067">MSFFDEILLAEQLKNNATHMKPLPSPSRSMEIILSSKNSISKTFSSNKYIQIIPAKSFPSLASLCINHLFKKYSRKCNTDFCKFRNAHIHSTYSFVKICDTISNSNINQSISSSEESIYYSRIITPKDFKYLGSINELNISLGQGYYDYLKQSDLSYLNSKLQYLISKKDENDCYIDISNSPSTSQSNSNLYVLPPSSSSSLPRHATIDNSRTIASQSESSPFSLINNDLPSSSTSLSIKSKKGKQSTGITKFRHLIGRSSIKNEKEKNKGSKSSSITAKGKNKSKKSSIHQSKEKAKEEESMPPIYNNGKLYKSTRVSYQSVNSTHESINNSISFSSFPNSHNSLNSDLNFTSTSITSSVANINKSSIHCIHALYSLIKTLPEYTQYAFKHALICDVCGNNYVTNESLKYFRSQYHQSIRSLAKKTIHTSPYQQESDEHLNRIEEQDIQNIIQDYGSLRILCWNQPTEHTIDGEEINQNVQHPTAQPSINTITNNNYTISLDSSNHVINGSESPSSSLSSSSSSSSISLQALHDDLNTKSFENLIPFNYRICSHSCMIKLIDYLNLHYD</sequence>
<comment type="caution">
    <text evidence="2">The sequence shown here is derived from an EMBL/GenBank/DDBJ whole genome shotgun (WGS) entry which is preliminary data.</text>
</comment>
<gene>
    <name evidence="2" type="ORF">BCR36DRAFT_582328</name>
</gene>
<feature type="region of interest" description="Disordered" evidence="1">
    <location>
        <begin position="178"/>
        <end position="205"/>
    </location>
</feature>
<reference evidence="2 3" key="2">
    <citation type="submission" date="2016-08" db="EMBL/GenBank/DDBJ databases">
        <title>Pervasive Adenine N6-methylation of Active Genes in Fungi.</title>
        <authorList>
            <consortium name="DOE Joint Genome Institute"/>
            <person name="Mondo S.J."/>
            <person name="Dannebaum R.O."/>
            <person name="Kuo R.C."/>
            <person name="Labutti K."/>
            <person name="Haridas S."/>
            <person name="Kuo A."/>
            <person name="Salamov A."/>
            <person name="Ahrendt S.R."/>
            <person name="Lipzen A."/>
            <person name="Sullivan W."/>
            <person name="Andreopoulos W.B."/>
            <person name="Clum A."/>
            <person name="Lindquist E."/>
            <person name="Daum C."/>
            <person name="Ramamoorthy G.K."/>
            <person name="Gryganskyi A."/>
            <person name="Culley D."/>
            <person name="Magnuson J.K."/>
            <person name="James T.Y."/>
            <person name="O'Malley M.A."/>
            <person name="Stajich J.E."/>
            <person name="Spatafora J.W."/>
            <person name="Visel A."/>
            <person name="Grigoriev I.V."/>
        </authorList>
    </citation>
    <scope>NUCLEOTIDE SEQUENCE [LARGE SCALE GENOMIC DNA]</scope>
    <source>
        <strain evidence="3">finn</strain>
    </source>
</reference>
<feature type="region of interest" description="Disordered" evidence="1">
    <location>
        <begin position="257"/>
        <end position="308"/>
    </location>
</feature>
<dbReference type="OrthoDB" id="2154567at2759"/>
<feature type="compositionally biased region" description="Low complexity" evidence="1">
    <location>
        <begin position="179"/>
        <end position="203"/>
    </location>
</feature>
<accession>A0A1Y1VDR8</accession>
<dbReference type="Proteomes" id="UP000193719">
    <property type="component" value="Unassembled WGS sequence"/>
</dbReference>
<evidence type="ECO:0000313" key="2">
    <source>
        <dbReference type="EMBL" id="ORX52924.1"/>
    </source>
</evidence>